<dbReference type="GO" id="GO:0005886">
    <property type="term" value="C:plasma membrane"/>
    <property type="evidence" value="ECO:0007669"/>
    <property type="project" value="UniProtKB-SubCell"/>
</dbReference>
<organism evidence="9 10">
    <name type="scientific">Streptomyces ipomoeae 91-03</name>
    <dbReference type="NCBI Taxonomy" id="698759"/>
    <lineage>
        <taxon>Bacteria</taxon>
        <taxon>Bacillati</taxon>
        <taxon>Actinomycetota</taxon>
        <taxon>Actinomycetes</taxon>
        <taxon>Kitasatosporales</taxon>
        <taxon>Streptomycetaceae</taxon>
        <taxon>Streptomyces</taxon>
    </lineage>
</organism>
<feature type="domain" description="ABC transmembrane type-1" evidence="8">
    <location>
        <begin position="136"/>
        <end position="345"/>
    </location>
</feature>
<keyword evidence="4 7" id="KW-0812">Transmembrane</keyword>
<protein>
    <submittedName>
        <fullName evidence="9">Putative dipeptide ABC transporter, permease protein DppB</fullName>
    </submittedName>
</protein>
<evidence type="ECO:0000256" key="7">
    <source>
        <dbReference type="RuleBase" id="RU363032"/>
    </source>
</evidence>
<dbReference type="InterPro" id="IPR000515">
    <property type="entry name" value="MetI-like"/>
</dbReference>
<dbReference type="CDD" id="cd06261">
    <property type="entry name" value="TM_PBP2"/>
    <property type="match status" value="1"/>
</dbReference>
<feature type="transmembrane region" description="Helical" evidence="7">
    <location>
        <begin position="280"/>
        <end position="302"/>
    </location>
</feature>
<name>L1L4Y1_9ACTN</name>
<proteinExistence type="inferred from homology"/>
<evidence type="ECO:0000313" key="9">
    <source>
        <dbReference type="EMBL" id="EKX67982.1"/>
    </source>
</evidence>
<gene>
    <name evidence="9" type="ORF">STRIP9103_06961</name>
</gene>
<dbReference type="EMBL" id="AEJC01000108">
    <property type="protein sequence ID" value="EKX67982.1"/>
    <property type="molecule type" value="Genomic_DNA"/>
</dbReference>
<reference evidence="9 10" key="1">
    <citation type="submission" date="2012-11" db="EMBL/GenBank/DDBJ databases">
        <authorList>
            <person name="Huguet-Tapia J.C."/>
            <person name="Durkin A.S."/>
            <person name="Pettis G.S."/>
            <person name="Badger J.H."/>
        </authorList>
    </citation>
    <scope>NUCLEOTIDE SEQUENCE [LARGE SCALE GENOMIC DNA]</scope>
    <source>
        <strain evidence="9 10">91-03</strain>
    </source>
</reference>
<dbReference type="SUPFAM" id="SSF161098">
    <property type="entry name" value="MetI-like"/>
    <property type="match status" value="1"/>
</dbReference>
<feature type="transmembrane region" description="Helical" evidence="7">
    <location>
        <begin position="31"/>
        <end position="52"/>
    </location>
</feature>
<dbReference type="GO" id="GO:0071916">
    <property type="term" value="F:dipeptide transmembrane transporter activity"/>
    <property type="evidence" value="ECO:0007669"/>
    <property type="project" value="TreeGrafter"/>
</dbReference>
<comment type="similarity">
    <text evidence="7">Belongs to the binding-protein-dependent transport system permease family.</text>
</comment>
<keyword evidence="3" id="KW-1003">Cell membrane</keyword>
<evidence type="ECO:0000256" key="2">
    <source>
        <dbReference type="ARBA" id="ARBA00022448"/>
    </source>
</evidence>
<dbReference type="PANTHER" id="PTHR43163:SF6">
    <property type="entry name" value="DIPEPTIDE TRANSPORT SYSTEM PERMEASE PROTEIN DPPB-RELATED"/>
    <property type="match status" value="1"/>
</dbReference>
<feature type="transmembrane region" description="Helical" evidence="7">
    <location>
        <begin position="141"/>
        <end position="163"/>
    </location>
</feature>
<evidence type="ECO:0000256" key="3">
    <source>
        <dbReference type="ARBA" id="ARBA00022475"/>
    </source>
</evidence>
<feature type="transmembrane region" description="Helical" evidence="7">
    <location>
        <begin position="322"/>
        <end position="348"/>
    </location>
</feature>
<comment type="caution">
    <text evidence="9">The sequence shown here is derived from an EMBL/GenBank/DDBJ whole genome shotgun (WGS) entry which is preliminary data.</text>
</comment>
<evidence type="ECO:0000256" key="5">
    <source>
        <dbReference type="ARBA" id="ARBA00022989"/>
    </source>
</evidence>
<evidence type="ECO:0000256" key="1">
    <source>
        <dbReference type="ARBA" id="ARBA00004651"/>
    </source>
</evidence>
<keyword evidence="6 7" id="KW-0472">Membrane</keyword>
<dbReference type="Gene3D" id="1.10.3720.10">
    <property type="entry name" value="MetI-like"/>
    <property type="match status" value="1"/>
</dbReference>
<accession>L1L4Y1</accession>
<sequence>MMALGGGRDLSRGGPGPAGPYTVLAYLIRRLIAVVILVLVVLLATFTVFYMLPRWAGQDIAVLFAGKATGAEQVEGIRTKLGLDDPLLVQFWEFVKGIPLGRDYANGDDVTHCPAPCFGYSFVTEEPVWNTLKDALPVTGALAAGACVLWLAGGVATGVVSALKRGSVWDRSAMIAALGGVSLPIFFTGMVAMGIFVHSLGWVHIEDNLSTDDPIGVWFETLILPWIVLALLNAAMYARLTRATMLEVLGEDYIRTARAKGLGERVVITRHALRSVMTPILTVFGLDIGVLLGGAVLTESTFNLPGLGLAAVQAISSKDLPVILGVTLFAALAIAVANVLVDLLYAVIDPRVRLG</sequence>
<dbReference type="AlphaFoldDB" id="L1L4Y1"/>
<dbReference type="PATRIC" id="fig|698759.3.peg.1478"/>
<dbReference type="Proteomes" id="UP000010411">
    <property type="component" value="Unassembled WGS sequence"/>
</dbReference>
<evidence type="ECO:0000259" key="8">
    <source>
        <dbReference type="PROSITE" id="PS50928"/>
    </source>
</evidence>
<comment type="subcellular location">
    <subcellularLocation>
        <location evidence="1 7">Cell membrane</location>
        <topology evidence="1 7">Multi-pass membrane protein</topology>
    </subcellularLocation>
</comment>
<dbReference type="InterPro" id="IPR035906">
    <property type="entry name" value="MetI-like_sf"/>
</dbReference>
<dbReference type="Pfam" id="PF19300">
    <property type="entry name" value="BPD_transp_1_N"/>
    <property type="match status" value="1"/>
</dbReference>
<dbReference type="InterPro" id="IPR045621">
    <property type="entry name" value="BPD_transp_1_N"/>
</dbReference>
<keyword evidence="10" id="KW-1185">Reference proteome</keyword>
<dbReference type="PROSITE" id="PS50928">
    <property type="entry name" value="ABC_TM1"/>
    <property type="match status" value="1"/>
</dbReference>
<evidence type="ECO:0000313" key="10">
    <source>
        <dbReference type="Proteomes" id="UP000010411"/>
    </source>
</evidence>
<keyword evidence="5 7" id="KW-1133">Transmembrane helix</keyword>
<keyword evidence="2 7" id="KW-0813">Transport</keyword>
<feature type="transmembrane region" description="Helical" evidence="7">
    <location>
        <begin position="217"/>
        <end position="238"/>
    </location>
</feature>
<evidence type="ECO:0000256" key="4">
    <source>
        <dbReference type="ARBA" id="ARBA00022692"/>
    </source>
</evidence>
<dbReference type="PANTHER" id="PTHR43163">
    <property type="entry name" value="DIPEPTIDE TRANSPORT SYSTEM PERMEASE PROTEIN DPPB-RELATED"/>
    <property type="match status" value="1"/>
</dbReference>
<evidence type="ECO:0000256" key="6">
    <source>
        <dbReference type="ARBA" id="ARBA00023136"/>
    </source>
</evidence>
<feature type="transmembrane region" description="Helical" evidence="7">
    <location>
        <begin position="175"/>
        <end position="197"/>
    </location>
</feature>
<dbReference type="Pfam" id="PF00528">
    <property type="entry name" value="BPD_transp_1"/>
    <property type="match status" value="1"/>
</dbReference>